<dbReference type="PROSITE" id="PS51257">
    <property type="entry name" value="PROKAR_LIPOPROTEIN"/>
    <property type="match status" value="1"/>
</dbReference>
<comment type="caution">
    <text evidence="2">The sequence shown here is derived from an EMBL/GenBank/DDBJ whole genome shotgun (WGS) entry which is preliminary data.</text>
</comment>
<feature type="region of interest" description="Disordered" evidence="1">
    <location>
        <begin position="93"/>
        <end position="125"/>
    </location>
</feature>
<reference evidence="2 3" key="1">
    <citation type="submission" date="2018-01" db="EMBL/GenBank/DDBJ databases">
        <title>Harnessing the power of phylogenomics to disentangle the directionality and signatures of interkingdom host jumping in the parasitic fungal genus Tolypocladium.</title>
        <authorList>
            <person name="Quandt C.A."/>
            <person name="Patterson W."/>
            <person name="Spatafora J.W."/>
        </authorList>
    </citation>
    <scope>NUCLEOTIDE SEQUENCE [LARGE SCALE GENOMIC DNA]</scope>
    <source>
        <strain evidence="2 3">NRBC 100945</strain>
    </source>
</reference>
<evidence type="ECO:0000313" key="3">
    <source>
        <dbReference type="Proteomes" id="UP000237481"/>
    </source>
</evidence>
<feature type="compositionally biased region" description="Basic and acidic residues" evidence="1">
    <location>
        <begin position="96"/>
        <end position="110"/>
    </location>
</feature>
<organism evidence="2 3">
    <name type="scientific">Tolypocladium paradoxum</name>
    <dbReference type="NCBI Taxonomy" id="94208"/>
    <lineage>
        <taxon>Eukaryota</taxon>
        <taxon>Fungi</taxon>
        <taxon>Dikarya</taxon>
        <taxon>Ascomycota</taxon>
        <taxon>Pezizomycotina</taxon>
        <taxon>Sordariomycetes</taxon>
        <taxon>Hypocreomycetidae</taxon>
        <taxon>Hypocreales</taxon>
        <taxon>Ophiocordycipitaceae</taxon>
        <taxon>Tolypocladium</taxon>
    </lineage>
</organism>
<dbReference type="EMBL" id="PKSG01000150">
    <property type="protein sequence ID" value="POR38338.1"/>
    <property type="molecule type" value="Genomic_DNA"/>
</dbReference>
<evidence type="ECO:0000256" key="1">
    <source>
        <dbReference type="SAM" id="MobiDB-lite"/>
    </source>
</evidence>
<keyword evidence="3" id="KW-1185">Reference proteome</keyword>
<gene>
    <name evidence="2" type="ORF">TPAR_01455</name>
</gene>
<protein>
    <submittedName>
        <fullName evidence="2">Uncharacterized protein</fullName>
    </submittedName>
</protein>
<evidence type="ECO:0000313" key="2">
    <source>
        <dbReference type="EMBL" id="POR38338.1"/>
    </source>
</evidence>
<accession>A0A2S4L7E1</accession>
<name>A0A2S4L7E1_9HYPO</name>
<dbReference type="AlphaFoldDB" id="A0A2S4L7E1"/>
<proteinExistence type="predicted"/>
<dbReference type="Proteomes" id="UP000237481">
    <property type="component" value="Unassembled WGS sequence"/>
</dbReference>
<sequence>MEMTARYRGLPSSYWFLGCRSSSIRIPAKASSLCDPGPEIPRPSTLCSHKPSFWTPGWCYLIKSQCDPHSLNMGPCCFPESAGEISSATRYSKIGTSREAENAQRSDTEKGSAVSGVARRVVTTT</sequence>